<organism evidence="2">
    <name type="scientific">Mytilinidion resinicola</name>
    <dbReference type="NCBI Taxonomy" id="574789"/>
    <lineage>
        <taxon>Eukaryota</taxon>
        <taxon>Fungi</taxon>
        <taxon>Dikarya</taxon>
        <taxon>Ascomycota</taxon>
        <taxon>Pezizomycotina</taxon>
        <taxon>Dothideomycetes</taxon>
        <taxon>Pleosporomycetidae</taxon>
        <taxon>Mytilinidiales</taxon>
        <taxon>Mytilinidiaceae</taxon>
        <taxon>Mytilinidion</taxon>
    </lineage>
</organism>
<sequence length="224" mass="23816">MSDSKNYYISPRFDQAWWRLSDEDVSNVAEGEVLGQGGVFMLFYERSDIDLTPLSQVSTETAVNAPSAVLHTPLSLVDDLIKVCGSSPVPSDDATRVPLPDDDSEAELYPDLRKFALMTTDSNLDGVRASRTMVLHASSSSSDASGSAQQPAANGDISLPDAEESQSTNLTSDEDESETDYLPSDVPVSQPIASHSPALMRTAGVSGHCRTSGSRSSLPMVAAT</sequence>
<evidence type="ECO:0000256" key="1">
    <source>
        <dbReference type="SAM" id="MobiDB-lite"/>
    </source>
</evidence>
<reference evidence="2 4" key="1">
    <citation type="journal article" date="2020" name="Stud. Mycol.">
        <title>101 Dothideomycetes genomes: a test case for predicting lifestyles and emergence of pathogens.</title>
        <authorList>
            <person name="Haridas S."/>
            <person name="Albert R."/>
            <person name="Binder M."/>
            <person name="Bloem J."/>
            <person name="Labutti K."/>
            <person name="Salamov A."/>
            <person name="Andreopoulos B."/>
            <person name="Baker S."/>
            <person name="Barry K."/>
            <person name="Bills G."/>
            <person name="Bluhm B."/>
            <person name="Cannon C."/>
            <person name="Castanera R."/>
            <person name="Culley D."/>
            <person name="Daum C."/>
            <person name="Ezra D."/>
            <person name="Gonzalez J."/>
            <person name="Henrissat B."/>
            <person name="Kuo A."/>
            <person name="Liang C."/>
            <person name="Lipzen A."/>
            <person name="Lutzoni F."/>
            <person name="Magnuson J."/>
            <person name="Mondo S."/>
            <person name="Nolan M."/>
            <person name="Ohm R."/>
            <person name="Pangilinan J."/>
            <person name="Park H.-J."/>
            <person name="Ramirez L."/>
            <person name="Alfaro M."/>
            <person name="Sun H."/>
            <person name="Tritt A."/>
            <person name="Yoshinaga Y."/>
            <person name="Zwiers L.-H."/>
            <person name="Turgeon B."/>
            <person name="Goodwin S."/>
            <person name="Spatafora J."/>
            <person name="Crous P."/>
            <person name="Grigoriev I."/>
        </authorList>
    </citation>
    <scope>NUCLEOTIDE SEQUENCE</scope>
    <source>
        <strain evidence="2 4">CBS 304.34</strain>
    </source>
</reference>
<evidence type="ECO:0000313" key="4">
    <source>
        <dbReference type="RefSeq" id="XP_033581590.1"/>
    </source>
</evidence>
<dbReference type="GeneID" id="54467832"/>
<accession>A0A6A6Z0C1</accession>
<evidence type="ECO:0008006" key="5">
    <source>
        <dbReference type="Google" id="ProtNLM"/>
    </source>
</evidence>
<dbReference type="RefSeq" id="XP_033581590.1">
    <property type="nucleotide sequence ID" value="XM_033726939.1"/>
</dbReference>
<reference evidence="4" key="2">
    <citation type="submission" date="2020-04" db="EMBL/GenBank/DDBJ databases">
        <authorList>
            <consortium name="NCBI Genome Project"/>
        </authorList>
    </citation>
    <scope>NUCLEOTIDE SEQUENCE</scope>
    <source>
        <strain evidence="4">CBS 304.34</strain>
    </source>
</reference>
<keyword evidence="3" id="KW-1185">Reference proteome</keyword>
<evidence type="ECO:0000313" key="2">
    <source>
        <dbReference type="EMBL" id="KAF2814626.1"/>
    </source>
</evidence>
<reference evidence="4" key="3">
    <citation type="submission" date="2025-04" db="UniProtKB">
        <authorList>
            <consortium name="RefSeq"/>
        </authorList>
    </citation>
    <scope>IDENTIFICATION</scope>
    <source>
        <strain evidence="4">CBS 304.34</strain>
    </source>
</reference>
<dbReference type="EMBL" id="MU003694">
    <property type="protein sequence ID" value="KAF2814626.1"/>
    <property type="molecule type" value="Genomic_DNA"/>
</dbReference>
<feature type="region of interest" description="Disordered" evidence="1">
    <location>
        <begin position="138"/>
        <end position="224"/>
    </location>
</feature>
<dbReference type="Proteomes" id="UP000504636">
    <property type="component" value="Unplaced"/>
</dbReference>
<dbReference type="OrthoDB" id="2020758at2759"/>
<feature type="compositionally biased region" description="Low complexity" evidence="1">
    <location>
        <begin position="138"/>
        <end position="153"/>
    </location>
</feature>
<gene>
    <name evidence="2 4" type="ORF">BDZ99DRAFT_548679</name>
</gene>
<name>A0A6A6Z0C1_9PEZI</name>
<proteinExistence type="predicted"/>
<protein>
    <recommendedName>
        <fullName evidence="5">Cysteine proteinase</fullName>
    </recommendedName>
</protein>
<evidence type="ECO:0000313" key="3">
    <source>
        <dbReference type="Proteomes" id="UP000504636"/>
    </source>
</evidence>
<dbReference type="AlphaFoldDB" id="A0A6A6Z0C1"/>